<gene>
    <name evidence="4" type="ORF">TRAPUB_13663</name>
    <name evidence="3" type="ORF">TRAPUB_175</name>
    <name evidence="2" type="ORF">TRAPUB_184</name>
    <name evidence="1" type="ORF">TRAPUB_7395</name>
</gene>
<dbReference type="AlphaFoldDB" id="A0A1M2V3L7"/>
<dbReference type="OrthoDB" id="2747797at2759"/>
<evidence type="ECO:0000313" key="3">
    <source>
        <dbReference type="EMBL" id="OJT08927.1"/>
    </source>
</evidence>
<sequence>MSTPPNLDCQSARREVAAISLVKMTLDIDMRTLLDEHRLSPLRPQLWVEELVESLQTIDGEYRQRFAEKVFGQARMLRKLTAPADFDAKLTNMLQSENEIRNELSKIEEMYKHKRNQMNPAQRSFFDDLFSTTRRSHKTFVFEAKGTRVNFDALRPLLGFLSQSQEQLNGFLSSLPPYAAPDAIRSAVTPAVDEFKALISQREEILQSAYRIELEATLWEEKCVPYSERAESLAQLKQLRDDLKAQRTLQNAACTTINRETTTANGAPHALSNVPGTTQKLCDLLGVATQYAALDRFGSMLEEDKSASPWTGRLSKCPETRGHEGSTQAVKFFGLVIWEVVCSVSSSEESMLEGGRGTPREGQVWRTFEDTA</sequence>
<reference evidence="1 5" key="1">
    <citation type="submission" date="2016-10" db="EMBL/GenBank/DDBJ databases">
        <title>Genome sequence of the basidiomycete white-rot fungus Trametes pubescens.</title>
        <authorList>
            <person name="Makela M.R."/>
            <person name="Granchi Z."/>
            <person name="Peng M."/>
            <person name="De Vries R.P."/>
            <person name="Grigoriev I."/>
            <person name="Riley R."/>
            <person name="Hilden K."/>
        </authorList>
    </citation>
    <scope>NUCLEOTIDE SEQUENCE [LARGE SCALE GENOMIC DNA]</scope>
    <source>
        <strain evidence="1 5">FBCC735</strain>
    </source>
</reference>
<protein>
    <submittedName>
        <fullName evidence="1">Uncharacterized protein</fullName>
    </submittedName>
</protein>
<dbReference type="EMBL" id="MNAD01000994">
    <property type="protein sequence ID" value="OJT08927.1"/>
    <property type="molecule type" value="Genomic_DNA"/>
</dbReference>
<name>A0A1M2V3L7_TRAPU</name>
<dbReference type="EMBL" id="MNAD01001699">
    <property type="protein sequence ID" value="OJT02137.1"/>
    <property type="molecule type" value="Genomic_DNA"/>
</dbReference>
<evidence type="ECO:0000313" key="5">
    <source>
        <dbReference type="Proteomes" id="UP000184267"/>
    </source>
</evidence>
<dbReference type="Proteomes" id="UP000184267">
    <property type="component" value="Unassembled WGS sequence"/>
</dbReference>
<proteinExistence type="predicted"/>
<evidence type="ECO:0000313" key="2">
    <source>
        <dbReference type="EMBL" id="OJT08919.1"/>
    </source>
</evidence>
<accession>A0A1M2V3L7</accession>
<evidence type="ECO:0000313" key="4">
    <source>
        <dbReference type="EMBL" id="OJT09851.1"/>
    </source>
</evidence>
<dbReference type="EMBL" id="MNAD01000874">
    <property type="protein sequence ID" value="OJT09851.1"/>
    <property type="molecule type" value="Genomic_DNA"/>
</dbReference>
<comment type="caution">
    <text evidence="1">The sequence shown here is derived from an EMBL/GenBank/DDBJ whole genome shotgun (WGS) entry which is preliminary data.</text>
</comment>
<organism evidence="1 5">
    <name type="scientific">Trametes pubescens</name>
    <name type="common">White-rot fungus</name>
    <dbReference type="NCBI Taxonomy" id="154538"/>
    <lineage>
        <taxon>Eukaryota</taxon>
        <taxon>Fungi</taxon>
        <taxon>Dikarya</taxon>
        <taxon>Basidiomycota</taxon>
        <taxon>Agaricomycotina</taxon>
        <taxon>Agaricomycetes</taxon>
        <taxon>Polyporales</taxon>
        <taxon>Polyporaceae</taxon>
        <taxon>Trametes</taxon>
    </lineage>
</organism>
<evidence type="ECO:0000313" key="1">
    <source>
        <dbReference type="EMBL" id="OJT02137.1"/>
    </source>
</evidence>
<keyword evidence="5" id="KW-1185">Reference proteome</keyword>
<dbReference type="EMBL" id="MNAD01000995">
    <property type="protein sequence ID" value="OJT08919.1"/>
    <property type="molecule type" value="Genomic_DNA"/>
</dbReference>